<dbReference type="InterPro" id="IPR003593">
    <property type="entry name" value="AAA+_ATPase"/>
</dbReference>
<keyword evidence="3 5" id="KW-0067">ATP-binding</keyword>
<dbReference type="PROSITE" id="PS00211">
    <property type="entry name" value="ABC_TRANSPORTER_1"/>
    <property type="match status" value="1"/>
</dbReference>
<dbReference type="SUPFAM" id="SSF52540">
    <property type="entry name" value="P-loop containing nucleoside triphosphate hydrolases"/>
    <property type="match status" value="1"/>
</dbReference>
<dbReference type="PATRIC" id="fig|363754.4.peg.6057"/>
<evidence type="ECO:0000256" key="1">
    <source>
        <dbReference type="ARBA" id="ARBA00005417"/>
    </source>
</evidence>
<dbReference type="InterPro" id="IPR015860">
    <property type="entry name" value="ABC_transpr_TagH-like"/>
</dbReference>
<keyword evidence="6" id="KW-1185">Reference proteome</keyword>
<dbReference type="PROSITE" id="PS50893">
    <property type="entry name" value="ABC_TRANSPORTER_2"/>
    <property type="match status" value="1"/>
</dbReference>
<dbReference type="InterPro" id="IPR050683">
    <property type="entry name" value="Bact_Polysacc_Export_ATP-bd"/>
</dbReference>
<evidence type="ECO:0000313" key="6">
    <source>
        <dbReference type="Proteomes" id="UP000012429"/>
    </source>
</evidence>
<proteinExistence type="inferred from homology"/>
<dbReference type="OrthoDB" id="9778870at2"/>
<dbReference type="PANTHER" id="PTHR46743">
    <property type="entry name" value="TEICHOIC ACIDS EXPORT ATP-BINDING PROTEIN TAGH"/>
    <property type="match status" value="1"/>
</dbReference>
<dbReference type="InterPro" id="IPR003439">
    <property type="entry name" value="ABC_transporter-like_ATP-bd"/>
</dbReference>
<reference evidence="5 6" key="1">
    <citation type="journal article" date="2012" name="BMC Genomics">
        <title>Genomic basis of broad host range and environmental adaptability of Rhizobium tropici CIAT 899 and Rhizobium sp. PRF 81 which are used in inoculants for common bean (Phaseolus vulgaris L.).</title>
        <authorList>
            <person name="Ormeno-Orrillo E."/>
            <person name="Menna P."/>
            <person name="Almeida L.G."/>
            <person name="Ollero F.J."/>
            <person name="Nicolas M.F."/>
            <person name="Pains Rodrigues E."/>
            <person name="Shigueyoshi Nakatani A."/>
            <person name="Silva Batista J.S."/>
            <person name="Oliveira Chueire L.M."/>
            <person name="Souza R.C."/>
            <person name="Ribeiro Vasconcelos A.T."/>
            <person name="Megias M."/>
            <person name="Hungria M."/>
            <person name="Martinez-Romero E."/>
        </authorList>
    </citation>
    <scope>NUCLEOTIDE SEQUENCE [LARGE SCALE GENOMIC DNA]</scope>
    <source>
        <strain evidence="5 6">PRF 81</strain>
    </source>
</reference>
<dbReference type="CDD" id="cd03220">
    <property type="entry name" value="ABC_KpsT_Wzt"/>
    <property type="match status" value="1"/>
</dbReference>
<dbReference type="GO" id="GO:0016020">
    <property type="term" value="C:membrane"/>
    <property type="evidence" value="ECO:0007669"/>
    <property type="project" value="InterPro"/>
</dbReference>
<dbReference type="GO" id="GO:0140359">
    <property type="term" value="F:ABC-type transporter activity"/>
    <property type="evidence" value="ECO:0007669"/>
    <property type="project" value="InterPro"/>
</dbReference>
<comment type="caution">
    <text evidence="5">The sequence shown here is derived from an EMBL/GenBank/DDBJ whole genome shotgun (WGS) entry which is preliminary data.</text>
</comment>
<dbReference type="InterPro" id="IPR027417">
    <property type="entry name" value="P-loop_NTPase"/>
</dbReference>
<organism evidence="5 6">
    <name type="scientific">Rhizobium freirei PRF 81</name>
    <dbReference type="NCBI Taxonomy" id="363754"/>
    <lineage>
        <taxon>Bacteria</taxon>
        <taxon>Pseudomonadati</taxon>
        <taxon>Pseudomonadota</taxon>
        <taxon>Alphaproteobacteria</taxon>
        <taxon>Hyphomicrobiales</taxon>
        <taxon>Rhizobiaceae</taxon>
        <taxon>Rhizobium/Agrobacterium group</taxon>
        <taxon>Rhizobium</taxon>
    </lineage>
</organism>
<evidence type="ECO:0000313" key="5">
    <source>
        <dbReference type="EMBL" id="ENN84222.1"/>
    </source>
</evidence>
<gene>
    <name evidence="5" type="primary">rbfE</name>
    <name evidence="5" type="ORF">RHSP_77007</name>
</gene>
<protein>
    <submittedName>
        <fullName evidence="5">Putative O-antigen/lipopolysaccharide transport ATP-binding protein ABC transporter RfbE</fullName>
    </submittedName>
</protein>
<dbReference type="InterPro" id="IPR017871">
    <property type="entry name" value="ABC_transporter-like_CS"/>
</dbReference>
<name>N6UZC7_9HYPH</name>
<evidence type="ECO:0000256" key="2">
    <source>
        <dbReference type="ARBA" id="ARBA00022741"/>
    </source>
</evidence>
<sequence length="250" mass="27088">MAHIRLKNVSISYPIFNSHSRSLRTAVFSKLGGNIVAHNNTVVVDAIKDLTLNLENGDRLALLGHNGAGKTTLLRTLAGVYPPLRGSVDIDGLISSFTDITLGMDMEASGWDNIIFRCAFMGLSFKEAWELAPSIAEFCELGDFLDMPVRTYSSGMFVRLAFAISTSIEPDIVIMDEMINAGDAQFIAKARARIEKILGNASVFVIASHDISITRQFCKTALWLEKGVAKAVGPVDEITEAYLASRAASG</sequence>
<comment type="similarity">
    <text evidence="1">Belongs to the ABC transporter superfamily.</text>
</comment>
<evidence type="ECO:0000256" key="3">
    <source>
        <dbReference type="ARBA" id="ARBA00022840"/>
    </source>
</evidence>
<keyword evidence="2" id="KW-0547">Nucleotide-binding</keyword>
<dbReference type="RefSeq" id="WP_004127152.1">
    <property type="nucleotide sequence ID" value="NZ_AQHN01000089.1"/>
</dbReference>
<accession>N6UZC7</accession>
<dbReference type="GO" id="GO:0016887">
    <property type="term" value="F:ATP hydrolysis activity"/>
    <property type="evidence" value="ECO:0007669"/>
    <property type="project" value="InterPro"/>
</dbReference>
<dbReference type="Pfam" id="PF00005">
    <property type="entry name" value="ABC_tran"/>
    <property type="match status" value="1"/>
</dbReference>
<dbReference type="Proteomes" id="UP000012429">
    <property type="component" value="Unassembled WGS sequence"/>
</dbReference>
<dbReference type="AlphaFoldDB" id="N6UZC7"/>
<dbReference type="SMART" id="SM00382">
    <property type="entry name" value="AAA"/>
    <property type="match status" value="1"/>
</dbReference>
<feature type="domain" description="ABC transporter" evidence="4">
    <location>
        <begin position="23"/>
        <end position="249"/>
    </location>
</feature>
<dbReference type="Gene3D" id="3.40.50.300">
    <property type="entry name" value="P-loop containing nucleotide triphosphate hydrolases"/>
    <property type="match status" value="1"/>
</dbReference>
<dbReference type="STRING" id="363754.RHSP_77007"/>
<dbReference type="GO" id="GO:0005524">
    <property type="term" value="F:ATP binding"/>
    <property type="evidence" value="ECO:0007669"/>
    <property type="project" value="UniProtKB-KW"/>
</dbReference>
<dbReference type="EMBL" id="AQHN01000089">
    <property type="protein sequence ID" value="ENN84222.1"/>
    <property type="molecule type" value="Genomic_DNA"/>
</dbReference>
<dbReference type="PANTHER" id="PTHR46743:SF3">
    <property type="entry name" value="ABC-TYPE POLYSACCHARIDE_POLYOL PHOSPHATE TRANSPORT SYSTEM, ATPASE COMPONENT"/>
    <property type="match status" value="1"/>
</dbReference>
<evidence type="ECO:0000259" key="4">
    <source>
        <dbReference type="PROSITE" id="PS50893"/>
    </source>
</evidence>